<evidence type="ECO:0000256" key="1">
    <source>
        <dbReference type="ARBA" id="ARBA00004496"/>
    </source>
</evidence>
<proteinExistence type="inferred from homology"/>
<dbReference type="FunFam" id="3.40.50.720:FF:000190">
    <property type="entry name" value="Pyrroline-5-carboxylate reductase"/>
    <property type="match status" value="1"/>
</dbReference>
<dbReference type="EMBL" id="CP047591">
    <property type="protein sequence ID" value="QHI71536.1"/>
    <property type="molecule type" value="Genomic_DNA"/>
</dbReference>
<comment type="catalytic activity">
    <reaction evidence="9 12">
        <text>L-proline + NADP(+) = (S)-1-pyrroline-5-carboxylate + NADPH + 2 H(+)</text>
        <dbReference type="Rhea" id="RHEA:14109"/>
        <dbReference type="ChEBI" id="CHEBI:15378"/>
        <dbReference type="ChEBI" id="CHEBI:17388"/>
        <dbReference type="ChEBI" id="CHEBI:57783"/>
        <dbReference type="ChEBI" id="CHEBI:58349"/>
        <dbReference type="ChEBI" id="CHEBI:60039"/>
        <dbReference type="EC" id="1.5.1.2"/>
    </reaction>
</comment>
<evidence type="ECO:0000313" key="15">
    <source>
        <dbReference type="EMBL" id="QHI71536.1"/>
    </source>
</evidence>
<evidence type="ECO:0000256" key="2">
    <source>
        <dbReference type="ARBA" id="ARBA00005525"/>
    </source>
</evidence>
<evidence type="ECO:0000256" key="8">
    <source>
        <dbReference type="ARBA" id="ARBA00058118"/>
    </source>
</evidence>
<protein>
    <recommendedName>
        <fullName evidence="9 10">Pyrroline-5-carboxylate reductase</fullName>
        <shortName evidence="9">P5C reductase</shortName>
        <shortName evidence="9">P5CR</shortName>
        <ecNumber evidence="9 10">1.5.1.2</ecNumber>
    </recommendedName>
    <alternativeName>
        <fullName evidence="9">PCA reductase</fullName>
    </alternativeName>
</protein>
<comment type="catalytic activity">
    <reaction evidence="9">
        <text>L-proline + NAD(+) = (S)-1-pyrroline-5-carboxylate + NADH + 2 H(+)</text>
        <dbReference type="Rhea" id="RHEA:14105"/>
        <dbReference type="ChEBI" id="CHEBI:15378"/>
        <dbReference type="ChEBI" id="CHEBI:17388"/>
        <dbReference type="ChEBI" id="CHEBI:57540"/>
        <dbReference type="ChEBI" id="CHEBI:57945"/>
        <dbReference type="ChEBI" id="CHEBI:60039"/>
        <dbReference type="EC" id="1.5.1.2"/>
    </reaction>
</comment>
<dbReference type="GO" id="GO:0004735">
    <property type="term" value="F:pyrroline-5-carboxylate reductase activity"/>
    <property type="evidence" value="ECO:0007669"/>
    <property type="project" value="UniProtKB-UniRule"/>
</dbReference>
<dbReference type="SUPFAM" id="SSF48179">
    <property type="entry name" value="6-phosphogluconate dehydrogenase C-terminal domain-like"/>
    <property type="match status" value="1"/>
</dbReference>
<dbReference type="PROSITE" id="PS00521">
    <property type="entry name" value="P5CR"/>
    <property type="match status" value="1"/>
</dbReference>
<dbReference type="Proteomes" id="UP000463883">
    <property type="component" value="Chromosome"/>
</dbReference>
<keyword evidence="5 9" id="KW-0641">Proline biosynthesis</keyword>
<dbReference type="InterPro" id="IPR028939">
    <property type="entry name" value="P5C_Rdtase_cat_N"/>
</dbReference>
<name>A0A6P1MIW1_9FIRM</name>
<dbReference type="AlphaFoldDB" id="A0A6P1MIW1"/>
<evidence type="ECO:0000256" key="11">
    <source>
        <dbReference type="PIRSR" id="PIRSR000193-1"/>
    </source>
</evidence>
<dbReference type="FunFam" id="1.10.3730.10:FF:000001">
    <property type="entry name" value="Pyrroline-5-carboxylate reductase"/>
    <property type="match status" value="1"/>
</dbReference>
<dbReference type="KEGG" id="amic:Ami3637_03285"/>
<evidence type="ECO:0000256" key="9">
    <source>
        <dbReference type="HAMAP-Rule" id="MF_01925"/>
    </source>
</evidence>
<dbReference type="GO" id="GO:0005737">
    <property type="term" value="C:cytoplasm"/>
    <property type="evidence" value="ECO:0007669"/>
    <property type="project" value="UniProtKB-SubCell"/>
</dbReference>
<evidence type="ECO:0000256" key="10">
    <source>
        <dbReference type="NCBIfam" id="TIGR00112"/>
    </source>
</evidence>
<dbReference type="GO" id="GO:0055129">
    <property type="term" value="P:L-proline biosynthetic process"/>
    <property type="evidence" value="ECO:0007669"/>
    <property type="project" value="UniProtKB-UniRule"/>
</dbReference>
<dbReference type="UniPathway" id="UPA00098">
    <property type="reaction ID" value="UER00361"/>
</dbReference>
<comment type="pathway">
    <text evidence="9 12">Amino-acid biosynthesis; L-proline biosynthesis; L-proline from L-glutamate 5-semialdehyde: step 1/1.</text>
</comment>
<organism evidence="15 16">
    <name type="scientific">Aminipila terrae</name>
    <dbReference type="NCBI Taxonomy" id="2697030"/>
    <lineage>
        <taxon>Bacteria</taxon>
        <taxon>Bacillati</taxon>
        <taxon>Bacillota</taxon>
        <taxon>Clostridia</taxon>
        <taxon>Peptostreptococcales</taxon>
        <taxon>Anaerovoracaceae</taxon>
        <taxon>Aminipila</taxon>
    </lineage>
</organism>
<dbReference type="InterPro" id="IPR029036">
    <property type="entry name" value="P5CR_dimer"/>
</dbReference>
<dbReference type="HAMAP" id="MF_01925">
    <property type="entry name" value="P5C_reductase"/>
    <property type="match status" value="1"/>
</dbReference>
<reference evidence="15 16" key="1">
    <citation type="submission" date="2020-01" db="EMBL/GenBank/DDBJ databases">
        <title>Genomic analysis of Aminipila sp. CBA3637.</title>
        <authorList>
            <person name="Kim Y.B."/>
            <person name="Roh S.W."/>
        </authorList>
    </citation>
    <scope>NUCLEOTIDE SEQUENCE [LARGE SCALE GENOMIC DNA]</scope>
    <source>
        <strain evidence="15 16">CBA3637</strain>
    </source>
</reference>
<dbReference type="NCBIfam" id="TIGR00112">
    <property type="entry name" value="proC"/>
    <property type="match status" value="1"/>
</dbReference>
<dbReference type="PANTHER" id="PTHR11645:SF0">
    <property type="entry name" value="PYRROLINE-5-CARBOXYLATE REDUCTASE 3"/>
    <property type="match status" value="1"/>
</dbReference>
<sequence length="266" mass="28541">MKLGFIGAGNMGGAILRGYLASGRIQHKDVFVCGRDLDKLEKLCTELGVNPCQNISELMDACNVIMLGVKPNMFPEIMPQVAEKYSSDKILVSMAAGVTIESISGFVGKEAKIVRVMPNTPAMVNEAMTSVSRNKNVDDEQFVSVFDIFQSIGKAEEVEEQLIHCVIGVSGSSPAYTYMYIDALAEAAVKNGMNKEQATIFAAQSVLGAAKMVLETGVDPVQLRINVCSPGGTTIEAVKTLQEKGFSELVEAGFQAAVDKSRLMSK</sequence>
<keyword evidence="3 9" id="KW-0963">Cytoplasm</keyword>
<dbReference type="PANTHER" id="PTHR11645">
    <property type="entry name" value="PYRROLINE-5-CARBOXYLATE REDUCTASE"/>
    <property type="match status" value="1"/>
</dbReference>
<dbReference type="Gene3D" id="1.10.3730.10">
    <property type="entry name" value="ProC C-terminal domain-like"/>
    <property type="match status" value="1"/>
</dbReference>
<dbReference type="Pfam" id="PF03807">
    <property type="entry name" value="F420_oxidored"/>
    <property type="match status" value="1"/>
</dbReference>
<keyword evidence="4 9" id="KW-0028">Amino-acid biosynthesis</keyword>
<dbReference type="InterPro" id="IPR008927">
    <property type="entry name" value="6-PGluconate_DH-like_C_sf"/>
</dbReference>
<keyword evidence="7 9" id="KW-0560">Oxidoreductase</keyword>
<dbReference type="Pfam" id="PF14748">
    <property type="entry name" value="P5CR_dimer"/>
    <property type="match status" value="1"/>
</dbReference>
<feature type="binding site" evidence="11">
    <location>
        <begin position="6"/>
        <end position="11"/>
    </location>
    <ligand>
        <name>NADP(+)</name>
        <dbReference type="ChEBI" id="CHEBI:58349"/>
    </ligand>
</feature>
<gene>
    <name evidence="9 15" type="primary">proC</name>
    <name evidence="15" type="ORF">Ami3637_03285</name>
</gene>
<dbReference type="InterPro" id="IPR053790">
    <property type="entry name" value="P5CR-like_CS"/>
</dbReference>
<evidence type="ECO:0000313" key="16">
    <source>
        <dbReference type="Proteomes" id="UP000463883"/>
    </source>
</evidence>
<evidence type="ECO:0000256" key="5">
    <source>
        <dbReference type="ARBA" id="ARBA00022650"/>
    </source>
</evidence>
<feature type="domain" description="Pyrroline-5-carboxylate reductase dimerisation" evidence="14">
    <location>
        <begin position="160"/>
        <end position="262"/>
    </location>
</feature>
<evidence type="ECO:0000256" key="12">
    <source>
        <dbReference type="RuleBase" id="RU003903"/>
    </source>
</evidence>
<accession>A0A6P1MIW1</accession>
<dbReference type="EC" id="1.5.1.2" evidence="9 10"/>
<comment type="function">
    <text evidence="8 9">Catalyzes the reduction of 1-pyrroline-5-carboxylate (PCA) to L-proline.</text>
</comment>
<comment type="subcellular location">
    <subcellularLocation>
        <location evidence="1 9">Cytoplasm</location>
    </subcellularLocation>
</comment>
<feature type="domain" description="Pyrroline-5-carboxylate reductase catalytic N-terminal" evidence="13">
    <location>
        <begin position="2"/>
        <end position="97"/>
    </location>
</feature>
<evidence type="ECO:0000256" key="7">
    <source>
        <dbReference type="ARBA" id="ARBA00023002"/>
    </source>
</evidence>
<dbReference type="Gene3D" id="3.40.50.720">
    <property type="entry name" value="NAD(P)-binding Rossmann-like Domain"/>
    <property type="match status" value="1"/>
</dbReference>
<dbReference type="InterPro" id="IPR000304">
    <property type="entry name" value="Pyrroline-COOH_reductase"/>
</dbReference>
<dbReference type="RefSeq" id="WP_162361311.1">
    <property type="nucleotide sequence ID" value="NZ_CP047591.1"/>
</dbReference>
<evidence type="ECO:0000259" key="13">
    <source>
        <dbReference type="Pfam" id="PF03807"/>
    </source>
</evidence>
<dbReference type="InterPro" id="IPR036291">
    <property type="entry name" value="NAD(P)-bd_dom_sf"/>
</dbReference>
<keyword evidence="6 9" id="KW-0521">NADP</keyword>
<dbReference type="PIRSF" id="PIRSF000193">
    <property type="entry name" value="Pyrrol-5-carb_rd"/>
    <property type="match status" value="1"/>
</dbReference>
<dbReference type="SUPFAM" id="SSF51735">
    <property type="entry name" value="NAD(P)-binding Rossmann-fold domains"/>
    <property type="match status" value="1"/>
</dbReference>
<evidence type="ECO:0000259" key="14">
    <source>
        <dbReference type="Pfam" id="PF14748"/>
    </source>
</evidence>
<comment type="similarity">
    <text evidence="2 9 12">Belongs to the pyrroline-5-carboxylate reductase family.</text>
</comment>
<evidence type="ECO:0000256" key="4">
    <source>
        <dbReference type="ARBA" id="ARBA00022605"/>
    </source>
</evidence>
<evidence type="ECO:0000256" key="6">
    <source>
        <dbReference type="ARBA" id="ARBA00022857"/>
    </source>
</evidence>
<evidence type="ECO:0000256" key="3">
    <source>
        <dbReference type="ARBA" id="ARBA00022490"/>
    </source>
</evidence>
<keyword evidence="16" id="KW-1185">Reference proteome</keyword>